<comment type="cofactor">
    <cofactor evidence="4">
        <name>Mg(2+)</name>
        <dbReference type="ChEBI" id="CHEBI:18420"/>
    </cofactor>
</comment>
<gene>
    <name evidence="5" type="ORF">DAY19_03560</name>
</gene>
<keyword evidence="4" id="KW-0479">Metal-binding</keyword>
<reference evidence="6" key="1">
    <citation type="journal article" date="2019" name="Int. J. Syst. Evol. Microbiol.">
        <title>Halobacteriovorax valvorus sp. nov., a novel prokaryotic predator isolated from coastal seawater of China.</title>
        <authorList>
            <person name="Chen M.-X."/>
        </authorList>
    </citation>
    <scope>NUCLEOTIDE SEQUENCE [LARGE SCALE GENOMIC DNA]</scope>
    <source>
        <strain evidence="6">BL9</strain>
    </source>
</reference>
<proteinExistence type="inferred from homology"/>
<dbReference type="PANTHER" id="PTHR23407">
    <property type="entry name" value="ATPASE INHIBITOR/5-FORMYLTETRAHYDROFOLATE CYCLO-LIGASE"/>
    <property type="match status" value="1"/>
</dbReference>
<protein>
    <recommendedName>
        <fullName evidence="4">5-formyltetrahydrofolate cyclo-ligase</fullName>
        <ecNumber evidence="4">6.3.3.2</ecNumber>
    </recommendedName>
</protein>
<evidence type="ECO:0000256" key="4">
    <source>
        <dbReference type="RuleBase" id="RU361279"/>
    </source>
</evidence>
<dbReference type="Gene3D" id="3.40.50.10420">
    <property type="entry name" value="NagB/RpiA/CoA transferase-like"/>
    <property type="match status" value="1"/>
</dbReference>
<dbReference type="InterPro" id="IPR037171">
    <property type="entry name" value="NagB/RpiA_transferase-like"/>
</dbReference>
<dbReference type="SUPFAM" id="SSF100950">
    <property type="entry name" value="NagB/RpiA/CoA transferase-like"/>
    <property type="match status" value="1"/>
</dbReference>
<name>A0ABY0IL17_9BACT</name>
<keyword evidence="3 4" id="KW-0067">ATP-binding</keyword>
<sequence length="186" mass="21071">MSSEKKNLRKEVLNIIAQMDPQEFEIQSAKVVSNLVTLFKSENFYPQTLGIFYPIPGEVNCLNLKVLGSLAFPVFDEDSNDMEFKSSSLSELKTINAFGKEFKVPCESSQIVEPDIILIPGVAFDESGHRLGRGKGYYDRYLTNRKKKEPLKIGVCFNQQLQESIPCEQHDQVMDFVVTAKKVIKV</sequence>
<keyword evidence="4" id="KW-0460">Magnesium</keyword>
<dbReference type="RefSeq" id="WP_114705807.1">
    <property type="nucleotide sequence ID" value="NZ_QDKL01000001.1"/>
</dbReference>
<dbReference type="PANTHER" id="PTHR23407:SF1">
    <property type="entry name" value="5-FORMYLTETRAHYDROFOLATE CYCLO-LIGASE"/>
    <property type="match status" value="1"/>
</dbReference>
<keyword evidence="2 4" id="KW-0547">Nucleotide-binding</keyword>
<comment type="catalytic activity">
    <reaction evidence="4">
        <text>(6S)-5-formyl-5,6,7,8-tetrahydrofolate + ATP = (6R)-5,10-methenyltetrahydrofolate + ADP + phosphate</text>
        <dbReference type="Rhea" id="RHEA:10488"/>
        <dbReference type="ChEBI" id="CHEBI:30616"/>
        <dbReference type="ChEBI" id="CHEBI:43474"/>
        <dbReference type="ChEBI" id="CHEBI:57455"/>
        <dbReference type="ChEBI" id="CHEBI:57457"/>
        <dbReference type="ChEBI" id="CHEBI:456216"/>
        <dbReference type="EC" id="6.3.3.2"/>
    </reaction>
</comment>
<comment type="similarity">
    <text evidence="1 4">Belongs to the 5-formyltetrahydrofolate cyclo-ligase family.</text>
</comment>
<dbReference type="InterPro" id="IPR024185">
    <property type="entry name" value="FTHF_cligase-like_sf"/>
</dbReference>
<keyword evidence="6" id="KW-1185">Reference proteome</keyword>
<accession>A0ABY0IL17</accession>
<comment type="caution">
    <text evidence="5">The sequence shown here is derived from an EMBL/GenBank/DDBJ whole genome shotgun (WGS) entry which is preliminary data.</text>
</comment>
<evidence type="ECO:0000313" key="6">
    <source>
        <dbReference type="Proteomes" id="UP000443582"/>
    </source>
</evidence>
<dbReference type="EC" id="6.3.3.2" evidence="4"/>
<dbReference type="GO" id="GO:0030272">
    <property type="term" value="F:5-formyltetrahydrofolate cyclo-ligase activity"/>
    <property type="evidence" value="ECO:0007669"/>
    <property type="project" value="UniProtKB-EC"/>
</dbReference>
<keyword evidence="5" id="KW-0436">Ligase</keyword>
<dbReference type="InterPro" id="IPR002698">
    <property type="entry name" value="FTHF_cligase"/>
</dbReference>
<evidence type="ECO:0000256" key="2">
    <source>
        <dbReference type="ARBA" id="ARBA00022741"/>
    </source>
</evidence>
<dbReference type="NCBIfam" id="TIGR02727">
    <property type="entry name" value="MTHFS_bact"/>
    <property type="match status" value="1"/>
</dbReference>
<dbReference type="EMBL" id="QDKL01000001">
    <property type="protein sequence ID" value="RZF22863.1"/>
    <property type="molecule type" value="Genomic_DNA"/>
</dbReference>
<evidence type="ECO:0000256" key="1">
    <source>
        <dbReference type="ARBA" id="ARBA00010638"/>
    </source>
</evidence>
<evidence type="ECO:0000256" key="3">
    <source>
        <dbReference type="ARBA" id="ARBA00022840"/>
    </source>
</evidence>
<dbReference type="Pfam" id="PF01812">
    <property type="entry name" value="5-FTHF_cyc-lig"/>
    <property type="match status" value="1"/>
</dbReference>
<organism evidence="5 6">
    <name type="scientific">Halobacteriovorax vibrionivorans</name>
    <dbReference type="NCBI Taxonomy" id="2152716"/>
    <lineage>
        <taxon>Bacteria</taxon>
        <taxon>Pseudomonadati</taxon>
        <taxon>Bdellovibrionota</taxon>
        <taxon>Bacteriovoracia</taxon>
        <taxon>Bacteriovoracales</taxon>
        <taxon>Halobacteriovoraceae</taxon>
        <taxon>Halobacteriovorax</taxon>
    </lineage>
</organism>
<evidence type="ECO:0000313" key="5">
    <source>
        <dbReference type="EMBL" id="RZF22863.1"/>
    </source>
</evidence>
<dbReference type="PIRSF" id="PIRSF006806">
    <property type="entry name" value="FTHF_cligase"/>
    <property type="match status" value="1"/>
</dbReference>
<dbReference type="Proteomes" id="UP000443582">
    <property type="component" value="Unassembled WGS sequence"/>
</dbReference>